<dbReference type="CDD" id="cd12151">
    <property type="entry name" value="F1-ATPase_gamma"/>
    <property type="match status" value="1"/>
</dbReference>
<keyword evidence="7 10" id="KW-0472">Membrane</keyword>
<evidence type="ECO:0000313" key="11">
    <source>
        <dbReference type="EMBL" id="QNT77832.1"/>
    </source>
</evidence>
<comment type="subunit">
    <text evidence="10">F-type ATPases have 2 components, CF(1) - the catalytic core - and CF(0) - the membrane proton channel. CF(1) has five subunits: alpha(3), beta(3), gamma(1), delta(1), epsilon(1). CF(0) has three main subunits: a, b and c.</text>
</comment>
<dbReference type="GO" id="GO:0046933">
    <property type="term" value="F:proton-transporting ATP synthase activity, rotational mechanism"/>
    <property type="evidence" value="ECO:0007669"/>
    <property type="project" value="UniProtKB-UniRule"/>
</dbReference>
<dbReference type="PANTHER" id="PTHR11693:SF22">
    <property type="entry name" value="ATP SYNTHASE SUBUNIT GAMMA, MITOCHONDRIAL"/>
    <property type="match status" value="1"/>
</dbReference>
<dbReference type="PANTHER" id="PTHR11693">
    <property type="entry name" value="ATP SYNTHASE GAMMA CHAIN"/>
    <property type="match status" value="1"/>
</dbReference>
<dbReference type="NCBIfam" id="NF004146">
    <property type="entry name" value="PRK05621.1-4"/>
    <property type="match status" value="1"/>
</dbReference>
<sequence>MASLKELQRRIASVKSTRKITSAMKVVAAAKLRRAQARAEEARPYAEALENMLRRVGQAVSQQANLSPLISGTGREAIHLLLPITSDRGLAGGFNANINRKTRQMVKALQAEGKTVKLFPVGKKGTDFLKREFSDIIIESRDGTGGKDVAFDYAQSLATRIETLYKEGVFDICTVVYNRFKNVMTQIPTELQLIPLSHADKVEEAASQKVEEAQYEFEPDEQTILDQLLPKNLQIQIFAALLESAAGEQGARMSAMDGATRNAGKSIDRLSLQYNTTRQANITNQLIEIISGANTV</sequence>
<dbReference type="KEGG" id="ebla:JGUZn3_05900"/>
<proteinExistence type="inferred from homology"/>
<keyword evidence="10" id="KW-1003">Cell membrane</keyword>
<evidence type="ECO:0000256" key="7">
    <source>
        <dbReference type="ARBA" id="ARBA00023136"/>
    </source>
</evidence>
<dbReference type="AlphaFoldDB" id="A0A7H1NPX2"/>
<evidence type="ECO:0000256" key="2">
    <source>
        <dbReference type="ARBA" id="ARBA00004170"/>
    </source>
</evidence>
<dbReference type="GO" id="GO:0005886">
    <property type="term" value="C:plasma membrane"/>
    <property type="evidence" value="ECO:0007669"/>
    <property type="project" value="UniProtKB-SubCell"/>
</dbReference>
<organism evidence="11 12">
    <name type="scientific">Entomobacter blattae</name>
    <dbReference type="NCBI Taxonomy" id="2762277"/>
    <lineage>
        <taxon>Bacteria</taxon>
        <taxon>Pseudomonadati</taxon>
        <taxon>Pseudomonadota</taxon>
        <taxon>Alphaproteobacteria</taxon>
        <taxon>Acetobacterales</taxon>
        <taxon>Acetobacteraceae</taxon>
        <taxon>Entomobacter</taxon>
    </lineage>
</organism>
<evidence type="ECO:0000256" key="3">
    <source>
        <dbReference type="ARBA" id="ARBA00007681"/>
    </source>
</evidence>
<accession>A0A7H1NPX2</accession>
<evidence type="ECO:0000256" key="4">
    <source>
        <dbReference type="ARBA" id="ARBA00022448"/>
    </source>
</evidence>
<comment type="function">
    <text evidence="1 10">Produces ATP from ADP in the presence of a proton gradient across the membrane. The gamma chain is believed to be important in regulating ATPase activity and the flow of protons through the CF(0) complex.</text>
</comment>
<dbReference type="GO" id="GO:0045259">
    <property type="term" value="C:proton-transporting ATP synthase complex"/>
    <property type="evidence" value="ECO:0007669"/>
    <property type="project" value="UniProtKB-KW"/>
</dbReference>
<dbReference type="InterPro" id="IPR000131">
    <property type="entry name" value="ATP_synth_F1_gsu"/>
</dbReference>
<gene>
    <name evidence="10 11" type="primary">atpG</name>
    <name evidence="11" type="ORF">JGUZn3_05900</name>
</gene>
<comment type="similarity">
    <text evidence="3 10">Belongs to the ATPase gamma chain family.</text>
</comment>
<dbReference type="Gene3D" id="1.10.287.80">
    <property type="entry name" value="ATP synthase, gamma subunit, helix hairpin domain"/>
    <property type="match status" value="1"/>
</dbReference>
<keyword evidence="9 10" id="KW-0066">ATP synthesis</keyword>
<dbReference type="InterPro" id="IPR035968">
    <property type="entry name" value="ATP_synth_F1_ATPase_gsu"/>
</dbReference>
<keyword evidence="6 10" id="KW-0406">Ion transport</keyword>
<evidence type="ECO:0000256" key="9">
    <source>
        <dbReference type="ARBA" id="ARBA00023310"/>
    </source>
</evidence>
<dbReference type="SUPFAM" id="SSF52943">
    <property type="entry name" value="ATP synthase (F1-ATPase), gamma subunit"/>
    <property type="match status" value="1"/>
</dbReference>
<dbReference type="Gene3D" id="3.40.1380.10">
    <property type="match status" value="1"/>
</dbReference>
<keyword evidence="8 10" id="KW-0139">CF(1)</keyword>
<dbReference type="PRINTS" id="PR00126">
    <property type="entry name" value="ATPASEGAMMA"/>
</dbReference>
<dbReference type="PIRSF" id="PIRSF039089">
    <property type="entry name" value="ATP_synthase_gamma"/>
    <property type="match status" value="1"/>
</dbReference>
<dbReference type="Pfam" id="PF00231">
    <property type="entry name" value="ATP-synt"/>
    <property type="match status" value="1"/>
</dbReference>
<keyword evidence="5 10" id="KW-0375">Hydrogen ion transport</keyword>
<evidence type="ECO:0000313" key="12">
    <source>
        <dbReference type="Proteomes" id="UP000516349"/>
    </source>
</evidence>
<dbReference type="Proteomes" id="UP000516349">
    <property type="component" value="Chromosome"/>
</dbReference>
<evidence type="ECO:0000256" key="8">
    <source>
        <dbReference type="ARBA" id="ARBA00023196"/>
    </source>
</evidence>
<protein>
    <recommendedName>
        <fullName evidence="10">ATP synthase gamma chain</fullName>
    </recommendedName>
    <alternativeName>
        <fullName evidence="10">ATP synthase F1 sector gamma subunit</fullName>
    </alternativeName>
    <alternativeName>
        <fullName evidence="10">F-ATPase gamma subunit</fullName>
    </alternativeName>
</protein>
<dbReference type="EMBL" id="CP060244">
    <property type="protein sequence ID" value="QNT77832.1"/>
    <property type="molecule type" value="Genomic_DNA"/>
</dbReference>
<reference evidence="11 12" key="1">
    <citation type="submission" date="2020-08" db="EMBL/GenBank/DDBJ databases">
        <title>Complete genome sequence of Entomobacter blattae G55GP.</title>
        <authorList>
            <person name="Poehlein A."/>
            <person name="Guzman J."/>
            <person name="Daniel R."/>
            <person name="Vilcinskas A."/>
        </authorList>
    </citation>
    <scope>NUCLEOTIDE SEQUENCE [LARGE SCALE GENOMIC DNA]</scope>
    <source>
        <strain evidence="11 12">G55GP</strain>
    </source>
</reference>
<dbReference type="GO" id="GO:0005524">
    <property type="term" value="F:ATP binding"/>
    <property type="evidence" value="ECO:0007669"/>
    <property type="project" value="UniProtKB-UniRule"/>
</dbReference>
<evidence type="ECO:0000256" key="10">
    <source>
        <dbReference type="HAMAP-Rule" id="MF_00815"/>
    </source>
</evidence>
<dbReference type="GO" id="GO:0042777">
    <property type="term" value="P:proton motive force-driven plasma membrane ATP synthesis"/>
    <property type="evidence" value="ECO:0007669"/>
    <property type="project" value="UniProtKB-UniRule"/>
</dbReference>
<dbReference type="NCBIfam" id="TIGR01146">
    <property type="entry name" value="ATPsyn_F1gamma"/>
    <property type="match status" value="1"/>
</dbReference>
<evidence type="ECO:0000256" key="1">
    <source>
        <dbReference type="ARBA" id="ARBA00003456"/>
    </source>
</evidence>
<keyword evidence="12" id="KW-1185">Reference proteome</keyword>
<keyword evidence="4 10" id="KW-0813">Transport</keyword>
<name>A0A7H1NPX2_9PROT</name>
<evidence type="ECO:0000256" key="6">
    <source>
        <dbReference type="ARBA" id="ARBA00023065"/>
    </source>
</evidence>
<dbReference type="RefSeq" id="WP_203414240.1">
    <property type="nucleotide sequence ID" value="NZ_CP060244.1"/>
</dbReference>
<evidence type="ECO:0000256" key="5">
    <source>
        <dbReference type="ARBA" id="ARBA00022781"/>
    </source>
</evidence>
<comment type="subcellular location">
    <subcellularLocation>
        <location evidence="10">Cell membrane</location>
        <topology evidence="10">Peripheral membrane protein</topology>
    </subcellularLocation>
    <subcellularLocation>
        <location evidence="2">Membrane</location>
        <topology evidence="2">Peripheral membrane protein</topology>
    </subcellularLocation>
</comment>
<dbReference type="HAMAP" id="MF_00815">
    <property type="entry name" value="ATP_synth_gamma_bact"/>
    <property type="match status" value="1"/>
</dbReference>